<gene>
    <name evidence="2" type="ORF">N0V93_002046</name>
</gene>
<name>A0A9W8Z355_9PEZI</name>
<dbReference type="PANTHER" id="PTHR37536:SF3">
    <property type="entry name" value="PUTATIVE (AFU_ORTHOLOGUE AFUA_3G02970)-RELATED"/>
    <property type="match status" value="1"/>
</dbReference>
<dbReference type="InterPro" id="IPR038656">
    <property type="entry name" value="Peptidase_G1_sf"/>
</dbReference>
<comment type="caution">
    <text evidence="2">The sequence shown here is derived from an EMBL/GenBank/DDBJ whole genome shotgun (WGS) entry which is preliminary data.</text>
</comment>
<dbReference type="AlphaFoldDB" id="A0A9W8Z355"/>
<dbReference type="SUPFAM" id="SSF49899">
    <property type="entry name" value="Concanavalin A-like lectins/glucanases"/>
    <property type="match status" value="1"/>
</dbReference>
<proteinExistence type="predicted"/>
<evidence type="ECO:0000313" key="3">
    <source>
        <dbReference type="Proteomes" id="UP001140453"/>
    </source>
</evidence>
<dbReference type="CDD" id="cd13426">
    <property type="entry name" value="Peptidase_G1"/>
    <property type="match status" value="1"/>
</dbReference>
<dbReference type="Proteomes" id="UP001140453">
    <property type="component" value="Unassembled WGS sequence"/>
</dbReference>
<reference evidence="2" key="1">
    <citation type="submission" date="2022-10" db="EMBL/GenBank/DDBJ databases">
        <title>Tapping the CABI collections for fungal endophytes: first genome assemblies for Collariella, Neodidymelliopsis, Ascochyta clinopodiicola, Didymella pomorum, Didymosphaeria variabile, Neocosmospora piperis and Neocucurbitaria cava.</title>
        <authorList>
            <person name="Hill R."/>
        </authorList>
    </citation>
    <scope>NUCLEOTIDE SEQUENCE</scope>
    <source>
        <strain evidence="2">IMI 355082</strain>
    </source>
</reference>
<organism evidence="2 3">
    <name type="scientific">Gnomoniopsis smithogilvyi</name>
    <dbReference type="NCBI Taxonomy" id="1191159"/>
    <lineage>
        <taxon>Eukaryota</taxon>
        <taxon>Fungi</taxon>
        <taxon>Dikarya</taxon>
        <taxon>Ascomycota</taxon>
        <taxon>Pezizomycotina</taxon>
        <taxon>Sordariomycetes</taxon>
        <taxon>Sordariomycetidae</taxon>
        <taxon>Diaporthales</taxon>
        <taxon>Gnomoniaceae</taxon>
        <taxon>Gnomoniopsis</taxon>
    </lineage>
</organism>
<accession>A0A9W8Z355</accession>
<keyword evidence="3" id="KW-1185">Reference proteome</keyword>
<dbReference type="GO" id="GO:0070007">
    <property type="term" value="F:glutamic-type endopeptidase activity"/>
    <property type="evidence" value="ECO:0007669"/>
    <property type="project" value="InterPro"/>
</dbReference>
<dbReference type="PANTHER" id="PTHR37536">
    <property type="entry name" value="PUTATIVE (AFU_ORTHOLOGUE AFUA_3G02970)-RELATED"/>
    <property type="match status" value="1"/>
</dbReference>
<dbReference type="PRINTS" id="PR00977">
    <property type="entry name" value="SCYTLDPTASE"/>
</dbReference>
<dbReference type="InterPro" id="IPR013320">
    <property type="entry name" value="ConA-like_dom_sf"/>
</dbReference>
<evidence type="ECO:0000313" key="2">
    <source>
        <dbReference type="EMBL" id="KAJ4397809.1"/>
    </source>
</evidence>
<dbReference type="OrthoDB" id="2862635at2759"/>
<dbReference type="Pfam" id="PF01828">
    <property type="entry name" value="Peptidase_A4"/>
    <property type="match status" value="1"/>
</dbReference>
<dbReference type="InterPro" id="IPR000250">
    <property type="entry name" value="Peptidase_G1"/>
</dbReference>
<evidence type="ECO:0000256" key="1">
    <source>
        <dbReference type="PIRSR" id="PIRSR600250-50"/>
    </source>
</evidence>
<dbReference type="EMBL" id="JAPEVB010000001">
    <property type="protein sequence ID" value="KAJ4397809.1"/>
    <property type="molecule type" value="Genomic_DNA"/>
</dbReference>
<dbReference type="GO" id="GO:0006508">
    <property type="term" value="P:proteolysis"/>
    <property type="evidence" value="ECO:0007669"/>
    <property type="project" value="InterPro"/>
</dbReference>
<dbReference type="Gene3D" id="2.60.120.700">
    <property type="entry name" value="Peptidase G1"/>
    <property type="match status" value="1"/>
</dbReference>
<protein>
    <submittedName>
        <fullName evidence="2">Uncharacterized protein</fullName>
    </submittedName>
</protein>
<feature type="active site" description="Proton acceptor" evidence="1">
    <location>
        <position position="204"/>
    </location>
</feature>
<sequence length="270" mass="28670">MKYSAAISALLCAEVALGARFTEKRRESRAARQLSQRSGGVRKSQPIIKSDFQSADGNNSYVEYSSNWAGAVISTTGVTSVTGTIVVPTLSSSSSKTETAGSAWVGIDGDTCDTAILQTGIDWYVDGSSISYDSWYEWYPDYAYDFSGITISAGDSILLTVTATSKTSGSATIENLTTGVTVSETFTDVSDGSLCEYDAEWIVEDFEECDPDCELVPFADFGTVTFTDVSAVIDGTTTTPADATIIDIEQSNKVLTSCSASSSEVTCTYV</sequence>